<evidence type="ECO:0000256" key="2">
    <source>
        <dbReference type="ARBA" id="ARBA00007533"/>
    </source>
</evidence>
<dbReference type="RefSeq" id="WP_012934556.1">
    <property type="nucleotide sequence ID" value="NC_013739.1"/>
</dbReference>
<dbReference type="UniPathway" id="UPA00159">
    <property type="reaction ID" value="UER00277"/>
</dbReference>
<dbReference type="InterPro" id="IPR033828">
    <property type="entry name" value="GATase1_CTP_Synthase"/>
</dbReference>
<evidence type="ECO:0000256" key="4">
    <source>
        <dbReference type="ARBA" id="ARBA00022723"/>
    </source>
</evidence>
<dbReference type="NCBIfam" id="TIGR00337">
    <property type="entry name" value="PyrG"/>
    <property type="match status" value="1"/>
</dbReference>
<feature type="compositionally biased region" description="Low complexity" evidence="12">
    <location>
        <begin position="549"/>
        <end position="563"/>
    </location>
</feature>
<evidence type="ECO:0000256" key="7">
    <source>
        <dbReference type="ARBA" id="ARBA00022842"/>
    </source>
</evidence>
<comment type="activity regulation">
    <text evidence="11">Allosterically activated by GTP, when glutamine is the substrate; GTP has no effect on the reaction when ammonia is the substrate. The allosteric effector GTP functions by stabilizing the protein conformation that binds the tetrahedral intermediate(s) formed during glutamine hydrolysis. Inhibited by the product CTP, via allosteric rather than competitive inhibition.</text>
</comment>
<keyword evidence="3 11" id="KW-0436">Ligase</keyword>
<dbReference type="GO" id="GO:0097268">
    <property type="term" value="C:cytoophidium"/>
    <property type="evidence" value="ECO:0007669"/>
    <property type="project" value="UniProtKB-ARBA"/>
</dbReference>
<dbReference type="Proteomes" id="UP000008229">
    <property type="component" value="Chromosome"/>
</dbReference>
<evidence type="ECO:0000256" key="10">
    <source>
        <dbReference type="ARBA" id="ARBA00047781"/>
    </source>
</evidence>
<dbReference type="InterPro" id="IPR017926">
    <property type="entry name" value="GATASE"/>
</dbReference>
<dbReference type="NCBIfam" id="NF003792">
    <property type="entry name" value="PRK05380.1"/>
    <property type="match status" value="1"/>
</dbReference>
<dbReference type="GO" id="GO:0019856">
    <property type="term" value="P:pyrimidine nucleobase biosynthetic process"/>
    <property type="evidence" value="ECO:0007669"/>
    <property type="project" value="TreeGrafter"/>
</dbReference>
<dbReference type="GO" id="GO:0004359">
    <property type="term" value="F:glutaminase activity"/>
    <property type="evidence" value="ECO:0007669"/>
    <property type="project" value="RHEA"/>
</dbReference>
<dbReference type="GO" id="GO:0044210">
    <property type="term" value="P:'de novo' CTP biosynthetic process"/>
    <property type="evidence" value="ECO:0007669"/>
    <property type="project" value="UniProtKB-UniRule"/>
</dbReference>
<comment type="similarity">
    <text evidence="2 11">Belongs to the CTP synthase family.</text>
</comment>
<dbReference type="AlphaFoldDB" id="D3FCZ3"/>
<feature type="active site" evidence="11">
    <location>
        <position position="518"/>
    </location>
</feature>
<organism evidence="15 16">
    <name type="scientific">Conexibacter woesei (strain DSM 14684 / CCUG 47730 / CIP 108061 / JCM 11494 / NBRC 100937 / ID131577)</name>
    <dbReference type="NCBI Taxonomy" id="469383"/>
    <lineage>
        <taxon>Bacteria</taxon>
        <taxon>Bacillati</taxon>
        <taxon>Actinomycetota</taxon>
        <taxon>Thermoleophilia</taxon>
        <taxon>Solirubrobacterales</taxon>
        <taxon>Conexibacteraceae</taxon>
        <taxon>Conexibacter</taxon>
    </lineage>
</organism>
<dbReference type="CDD" id="cd01746">
    <property type="entry name" value="GATase1_CTP_Synthase"/>
    <property type="match status" value="1"/>
</dbReference>
<dbReference type="Gene3D" id="3.40.50.880">
    <property type="match status" value="1"/>
</dbReference>
<evidence type="ECO:0000256" key="1">
    <source>
        <dbReference type="ARBA" id="ARBA00005171"/>
    </source>
</evidence>
<dbReference type="PANTHER" id="PTHR11550:SF0">
    <property type="entry name" value="CTP SYNTHASE-RELATED"/>
    <property type="match status" value="1"/>
</dbReference>
<gene>
    <name evidence="11" type="primary">pyrG</name>
    <name evidence="15" type="ordered locus">Cwoe_3086</name>
</gene>
<feature type="binding site" evidence="11">
    <location>
        <begin position="156"/>
        <end position="158"/>
    </location>
    <ligand>
        <name>CTP</name>
        <dbReference type="ChEBI" id="CHEBI:37563"/>
        <note>allosteric inhibitor</note>
    </ligand>
</feature>
<reference evidence="15 16" key="1">
    <citation type="journal article" date="2010" name="Stand. Genomic Sci.">
        <title>Complete genome sequence of Conexibacter woesei type strain (ID131577).</title>
        <authorList>
            <person name="Pukall R."/>
            <person name="Lapidus A."/>
            <person name="Glavina Del Rio T."/>
            <person name="Copeland A."/>
            <person name="Tice H."/>
            <person name="Cheng J.-F."/>
            <person name="Lucas S."/>
            <person name="Chen F."/>
            <person name="Nolan M."/>
            <person name="Bruce D."/>
            <person name="Goodwin L."/>
            <person name="Pitluck S."/>
            <person name="Mavromatis K."/>
            <person name="Ivanova N."/>
            <person name="Ovchinnikova G."/>
            <person name="Pati A."/>
            <person name="Chen A."/>
            <person name="Palaniappan K."/>
            <person name="Land M."/>
            <person name="Hauser L."/>
            <person name="Chang Y.-J."/>
            <person name="Jeffries C.D."/>
            <person name="Chain P."/>
            <person name="Meincke L."/>
            <person name="Sims D."/>
            <person name="Brettin T."/>
            <person name="Detter J.C."/>
            <person name="Rohde M."/>
            <person name="Goeker M."/>
            <person name="Bristow J."/>
            <person name="Eisen J.A."/>
            <person name="Markowitz V."/>
            <person name="Kyrpides N.C."/>
            <person name="Klenk H.-P."/>
            <person name="Hugenholtz P."/>
        </authorList>
    </citation>
    <scope>NUCLEOTIDE SEQUENCE [LARGE SCALE GENOMIC DNA]</scope>
    <source>
        <strain evidence="16">DSM 14684 / CIP 108061 / JCM 11494 / NBRC 100937 / ID131577</strain>
    </source>
</reference>
<evidence type="ECO:0000313" key="16">
    <source>
        <dbReference type="Proteomes" id="UP000008229"/>
    </source>
</evidence>
<dbReference type="InterPro" id="IPR004468">
    <property type="entry name" value="CTP_synthase"/>
</dbReference>
<proteinExistence type="inferred from homology"/>
<keyword evidence="8 11" id="KW-0315">Glutamine amidotransferase</keyword>
<comment type="pathway">
    <text evidence="1 11">Pyrimidine metabolism; CTP biosynthesis via de novo pathway; CTP from UDP: step 2/2.</text>
</comment>
<evidence type="ECO:0000256" key="6">
    <source>
        <dbReference type="ARBA" id="ARBA00022840"/>
    </source>
</evidence>
<sequence length="571" mass="62642">MPDVPTSGSTRFIFVTGGVVSSLGKGIAAASIGRLLVARGFTVQLQKLDPYINVDPGTMSPYQHGEVFVTEDGAETDLDLGHYERFTDANTRRGSNVTSGGIYNSVIRRERRGDYLGGTVQVIPHITDEIKQRVKLMADASDVDFVITEIGGTVGDIESLPFLEAIRQFPSDVGRRNCMYIHLTLVPYIGHAGELKTKPTQHSVNELRRIGIGADMLLCRSESLLSKEIRKKIALFAGLPVEAIGSAVDVDHIYRVPLVYREQGIDDFVLDHFRIDDAPAPDLGGWEQMTARAVGARQRVRIALVGKYIKLEDAYLSVVESLRHAGIEHGTQIDVDWIDSEQLETEDARKRFREADGVLVPGGFGGRGIEGKICAAQVAREDGIPYLGICLGMQVAVAEFARHVAGMPGANSTEFDPETPYPVIDLLPEQKEISDLGGTMRLGADPVKLHEDTRVRELYGEAVIYERHRHRYEVNNHLRRRLESAGLVCGGTSPDDQLVESVELPEAQHPFFVASQYHPEFKSRPQRPAPLFRGFVRAALDRAVRRGTADGTAGEATADASAEQRSGIPTA</sequence>
<feature type="binding site" evidence="11">
    <location>
        <position position="363"/>
    </location>
    <ligand>
        <name>L-glutamine</name>
        <dbReference type="ChEBI" id="CHEBI:58359"/>
    </ligand>
</feature>
<evidence type="ECO:0000256" key="11">
    <source>
        <dbReference type="HAMAP-Rule" id="MF_01227"/>
    </source>
</evidence>
<feature type="binding site" evidence="11">
    <location>
        <position position="232"/>
    </location>
    <ligand>
        <name>UTP</name>
        <dbReference type="ChEBI" id="CHEBI:46398"/>
    </ligand>
</feature>
<feature type="binding site" evidence="11">
    <location>
        <position position="250"/>
    </location>
    <ligand>
        <name>ATP</name>
        <dbReference type="ChEBI" id="CHEBI:30616"/>
    </ligand>
</feature>
<comment type="miscellaneous">
    <text evidence="11">CTPSs have evolved a hybrid strategy for distinguishing between UTP and CTP. The overlapping regions of the product feedback inhibitory and substrate sites recognize a common feature in both compounds, the triphosphate moiety. To differentiate isosteric substrate and product pyrimidine rings, an additional pocket far from the expected kinase/ligase catalytic site, specifically recognizes the cytosine and ribose portions of the product inhibitor.</text>
</comment>
<dbReference type="KEGG" id="cwo:Cwoe_3086"/>
<dbReference type="Gene3D" id="3.40.50.300">
    <property type="entry name" value="P-loop containing nucleotide triphosphate hydrolases"/>
    <property type="match status" value="1"/>
</dbReference>
<comment type="catalytic activity">
    <reaction evidence="11">
        <text>L-glutamine + H2O = L-glutamate + NH4(+)</text>
        <dbReference type="Rhea" id="RHEA:15889"/>
        <dbReference type="ChEBI" id="CHEBI:15377"/>
        <dbReference type="ChEBI" id="CHEBI:28938"/>
        <dbReference type="ChEBI" id="CHEBI:29985"/>
        <dbReference type="ChEBI" id="CHEBI:58359"/>
    </reaction>
</comment>
<comment type="catalytic activity">
    <reaction evidence="10 11">
        <text>UTP + L-glutamine + ATP + H2O = CTP + L-glutamate + ADP + phosphate + 2 H(+)</text>
        <dbReference type="Rhea" id="RHEA:26426"/>
        <dbReference type="ChEBI" id="CHEBI:15377"/>
        <dbReference type="ChEBI" id="CHEBI:15378"/>
        <dbReference type="ChEBI" id="CHEBI:29985"/>
        <dbReference type="ChEBI" id="CHEBI:30616"/>
        <dbReference type="ChEBI" id="CHEBI:37563"/>
        <dbReference type="ChEBI" id="CHEBI:43474"/>
        <dbReference type="ChEBI" id="CHEBI:46398"/>
        <dbReference type="ChEBI" id="CHEBI:58359"/>
        <dbReference type="ChEBI" id="CHEBI:456216"/>
        <dbReference type="EC" id="6.3.4.2"/>
    </reaction>
</comment>
<comment type="subunit">
    <text evidence="11">Homotetramer.</text>
</comment>
<evidence type="ECO:0000313" key="15">
    <source>
        <dbReference type="EMBL" id="ADB51505.1"/>
    </source>
</evidence>
<comment type="caution">
    <text evidence="11">Lacks conserved residue(s) required for the propagation of feature annotation.</text>
</comment>
<evidence type="ECO:0000256" key="3">
    <source>
        <dbReference type="ARBA" id="ARBA00022598"/>
    </source>
</evidence>
<dbReference type="CDD" id="cd03113">
    <property type="entry name" value="CTPS_N"/>
    <property type="match status" value="1"/>
</dbReference>
<feature type="active site" evidence="11">
    <location>
        <position position="520"/>
    </location>
</feature>
<evidence type="ECO:0000259" key="14">
    <source>
        <dbReference type="Pfam" id="PF06418"/>
    </source>
</evidence>
<evidence type="ECO:0000256" key="12">
    <source>
        <dbReference type="SAM" id="MobiDB-lite"/>
    </source>
</evidence>
<dbReference type="InterPro" id="IPR027417">
    <property type="entry name" value="P-loop_NTPase"/>
</dbReference>
<keyword evidence="9 11" id="KW-0665">Pyrimidine biosynthesis</keyword>
<dbReference type="FunFam" id="3.40.50.880:FF:000002">
    <property type="entry name" value="CTP synthase"/>
    <property type="match status" value="1"/>
</dbReference>
<accession>D3FCZ3</accession>
<evidence type="ECO:0000256" key="9">
    <source>
        <dbReference type="ARBA" id="ARBA00022975"/>
    </source>
</evidence>
<dbReference type="EMBL" id="CP001854">
    <property type="protein sequence ID" value="ADB51505.1"/>
    <property type="molecule type" value="Genomic_DNA"/>
</dbReference>
<feature type="binding site" evidence="11">
    <location>
        <begin position="196"/>
        <end position="201"/>
    </location>
    <ligand>
        <name>CTP</name>
        <dbReference type="ChEBI" id="CHEBI:37563"/>
        <note>allosteric inhibitor</note>
    </ligand>
</feature>
<dbReference type="OrthoDB" id="9801107at2"/>
<feature type="binding site" evidence="11">
    <location>
        <begin position="391"/>
        <end position="394"/>
    </location>
    <ligand>
        <name>L-glutamine</name>
        <dbReference type="ChEBI" id="CHEBI:58359"/>
    </ligand>
</feature>
<dbReference type="MEROPS" id="C26.964"/>
<keyword evidence="4 11" id="KW-0479">Metal-binding</keyword>
<dbReference type="GO" id="GO:0042802">
    <property type="term" value="F:identical protein binding"/>
    <property type="evidence" value="ECO:0007669"/>
    <property type="project" value="TreeGrafter"/>
</dbReference>
<dbReference type="GO" id="GO:0005829">
    <property type="term" value="C:cytosol"/>
    <property type="evidence" value="ECO:0007669"/>
    <property type="project" value="TreeGrafter"/>
</dbReference>
<feature type="binding site" evidence="11">
    <location>
        <begin position="22"/>
        <end position="27"/>
    </location>
    <ligand>
        <name>ATP</name>
        <dbReference type="ChEBI" id="CHEBI:30616"/>
    </ligand>
</feature>
<feature type="binding site" evidence="11">
    <location>
        <position position="471"/>
    </location>
    <ligand>
        <name>L-glutamine</name>
        <dbReference type="ChEBI" id="CHEBI:58359"/>
    </ligand>
</feature>
<keyword evidence="7 11" id="KW-0460">Magnesium</keyword>
<dbReference type="HAMAP" id="MF_01227">
    <property type="entry name" value="PyrG"/>
    <property type="match status" value="1"/>
</dbReference>
<feature type="binding site" evidence="11">
    <location>
        <position position="79"/>
    </location>
    <ligand>
        <name>ATP</name>
        <dbReference type="ChEBI" id="CHEBI:30616"/>
    </ligand>
</feature>
<feature type="domain" description="CTP synthase N-terminal" evidence="14">
    <location>
        <begin position="11"/>
        <end position="275"/>
    </location>
</feature>
<dbReference type="GO" id="GO:0003883">
    <property type="term" value="F:CTP synthase activity"/>
    <property type="evidence" value="ECO:0007669"/>
    <property type="project" value="UniProtKB-UniRule"/>
</dbReference>
<keyword evidence="5 11" id="KW-0547">Nucleotide-binding</keyword>
<comment type="catalytic activity">
    <reaction evidence="11">
        <text>UTP + NH4(+) + ATP = CTP + ADP + phosphate + 2 H(+)</text>
        <dbReference type="Rhea" id="RHEA:16597"/>
        <dbReference type="ChEBI" id="CHEBI:15378"/>
        <dbReference type="ChEBI" id="CHEBI:28938"/>
        <dbReference type="ChEBI" id="CHEBI:30616"/>
        <dbReference type="ChEBI" id="CHEBI:37563"/>
        <dbReference type="ChEBI" id="CHEBI:43474"/>
        <dbReference type="ChEBI" id="CHEBI:46398"/>
        <dbReference type="ChEBI" id="CHEBI:456216"/>
    </reaction>
</comment>
<dbReference type="PROSITE" id="PS51273">
    <property type="entry name" value="GATASE_TYPE_1"/>
    <property type="match status" value="1"/>
</dbReference>
<dbReference type="SUPFAM" id="SSF52540">
    <property type="entry name" value="P-loop containing nucleoside triphosphate hydrolases"/>
    <property type="match status" value="1"/>
</dbReference>
<feature type="binding site" evidence="11">
    <location>
        <position position="62"/>
    </location>
    <ligand>
        <name>L-glutamine</name>
        <dbReference type="ChEBI" id="CHEBI:58359"/>
    </ligand>
</feature>
<evidence type="ECO:0000259" key="13">
    <source>
        <dbReference type="Pfam" id="PF00117"/>
    </source>
</evidence>
<feature type="region of interest" description="Disordered" evidence="12">
    <location>
        <begin position="547"/>
        <end position="571"/>
    </location>
</feature>
<dbReference type="HOGENOM" id="CLU_011675_5_0_11"/>
<comment type="function">
    <text evidence="11">Catalyzes the ATP-dependent amination of UTP to CTP with either L-glutamine or ammonia as the source of nitrogen. Regulates intracellular CTP levels through interactions with the four ribonucleotide triphosphates.</text>
</comment>
<dbReference type="Pfam" id="PF06418">
    <property type="entry name" value="CTP_synth_N"/>
    <property type="match status" value="1"/>
</dbReference>
<keyword evidence="6 11" id="KW-0067">ATP-binding</keyword>
<dbReference type="SUPFAM" id="SSF52317">
    <property type="entry name" value="Class I glutamine amidotransferase-like"/>
    <property type="match status" value="1"/>
</dbReference>
<feature type="domain" description="Glutamine amidotransferase" evidence="13">
    <location>
        <begin position="312"/>
        <end position="537"/>
    </location>
</feature>
<evidence type="ECO:0000256" key="8">
    <source>
        <dbReference type="ARBA" id="ARBA00022962"/>
    </source>
</evidence>
<dbReference type="STRING" id="469383.Cwoe_3086"/>
<dbReference type="EC" id="6.3.4.2" evidence="11"/>
<keyword evidence="16" id="KW-1185">Reference proteome</keyword>
<feature type="binding site" evidence="11">
    <location>
        <position position="21"/>
    </location>
    <ligand>
        <name>UTP</name>
        <dbReference type="ChEBI" id="CHEBI:46398"/>
    </ligand>
</feature>
<feature type="binding site" evidence="11">
    <location>
        <position position="21"/>
    </location>
    <ligand>
        <name>CTP</name>
        <dbReference type="ChEBI" id="CHEBI:37563"/>
        <note>allosteric inhibitor</note>
    </ligand>
</feature>
<feature type="binding site" evidence="11">
    <location>
        <position position="232"/>
    </location>
    <ligand>
        <name>CTP</name>
        <dbReference type="ChEBI" id="CHEBI:37563"/>
        <note>allosteric inhibitor</note>
    </ligand>
</feature>
<feature type="binding site" evidence="11">
    <location>
        <begin position="196"/>
        <end position="201"/>
    </location>
    <ligand>
        <name>UTP</name>
        <dbReference type="ChEBI" id="CHEBI:46398"/>
    </ligand>
</feature>
<dbReference type="InterPro" id="IPR029062">
    <property type="entry name" value="Class_I_gatase-like"/>
</dbReference>
<feature type="region of interest" description="Amidoligase domain" evidence="11">
    <location>
        <begin position="1"/>
        <end position="275"/>
    </location>
</feature>
<name>D3FCZ3_CONWI</name>
<dbReference type="GO" id="GO:0005524">
    <property type="term" value="F:ATP binding"/>
    <property type="evidence" value="ECO:0007669"/>
    <property type="project" value="UniProtKB-KW"/>
</dbReference>
<feature type="binding site" evidence="11">
    <location>
        <position position="149"/>
    </location>
    <ligand>
        <name>Mg(2+)</name>
        <dbReference type="ChEBI" id="CHEBI:18420"/>
    </ligand>
</feature>
<dbReference type="Pfam" id="PF00117">
    <property type="entry name" value="GATase"/>
    <property type="match status" value="1"/>
</dbReference>
<feature type="binding site" evidence="11">
    <location>
        <position position="414"/>
    </location>
    <ligand>
        <name>L-glutamine</name>
        <dbReference type="ChEBI" id="CHEBI:58359"/>
    </ligand>
</feature>
<dbReference type="GO" id="GO:0046872">
    <property type="term" value="F:metal ion binding"/>
    <property type="evidence" value="ECO:0007669"/>
    <property type="project" value="UniProtKB-KW"/>
</dbReference>
<dbReference type="FunFam" id="3.40.50.300:FF:000009">
    <property type="entry name" value="CTP synthase"/>
    <property type="match status" value="1"/>
</dbReference>
<protein>
    <recommendedName>
        <fullName evidence="11">CTP synthase</fullName>
        <ecNumber evidence="11">6.3.4.2</ecNumber>
    </recommendedName>
    <alternativeName>
        <fullName evidence="11">Cytidine 5'-triphosphate synthase</fullName>
    </alternativeName>
    <alternativeName>
        <fullName evidence="11">Cytidine triphosphate synthetase</fullName>
        <shortName evidence="11">CTP synthetase</shortName>
        <shortName evidence="11">CTPS</shortName>
    </alternativeName>
    <alternativeName>
        <fullName evidence="11">UTP--ammonia ligase</fullName>
    </alternativeName>
</protein>
<dbReference type="InterPro" id="IPR017456">
    <property type="entry name" value="CTP_synthase_N"/>
</dbReference>
<reference evidence="16" key="2">
    <citation type="submission" date="2010-01" db="EMBL/GenBank/DDBJ databases">
        <title>The complete genome of Conexibacter woesei DSM 14684.</title>
        <authorList>
            <consortium name="US DOE Joint Genome Institute (JGI-PGF)"/>
            <person name="Lucas S."/>
            <person name="Copeland A."/>
            <person name="Lapidus A."/>
            <person name="Glavina del Rio T."/>
            <person name="Dalin E."/>
            <person name="Tice H."/>
            <person name="Bruce D."/>
            <person name="Goodwin L."/>
            <person name="Pitluck S."/>
            <person name="Kyrpides N."/>
            <person name="Mavromatis K."/>
            <person name="Ivanova N."/>
            <person name="Mikhailova N."/>
            <person name="Chertkov O."/>
            <person name="Brettin T."/>
            <person name="Detter J.C."/>
            <person name="Han C."/>
            <person name="Larimer F."/>
            <person name="Land M."/>
            <person name="Hauser L."/>
            <person name="Markowitz V."/>
            <person name="Cheng J.-F."/>
            <person name="Hugenholtz P."/>
            <person name="Woyke T."/>
            <person name="Wu D."/>
            <person name="Pukall R."/>
            <person name="Steenblock K."/>
            <person name="Schneider S."/>
            <person name="Klenk H.-P."/>
            <person name="Eisen J.A."/>
        </authorList>
    </citation>
    <scope>NUCLEOTIDE SEQUENCE [LARGE SCALE GENOMIC DNA]</scope>
    <source>
        <strain evidence="16">DSM 14684 / CIP 108061 / JCM 11494 / NBRC 100937 / ID131577</strain>
    </source>
</reference>
<evidence type="ECO:0000256" key="5">
    <source>
        <dbReference type="ARBA" id="ARBA00022741"/>
    </source>
</evidence>
<feature type="active site" description="Nucleophile; for glutamine hydrolysis" evidence="11">
    <location>
        <position position="390"/>
    </location>
</feature>
<dbReference type="PANTHER" id="PTHR11550">
    <property type="entry name" value="CTP SYNTHASE"/>
    <property type="match status" value="1"/>
</dbReference>
<dbReference type="eggNOG" id="COG0504">
    <property type="taxonomic scope" value="Bacteria"/>
</dbReference>
<feature type="binding site" evidence="11">
    <location>
        <position position="79"/>
    </location>
    <ligand>
        <name>Mg(2+)</name>
        <dbReference type="ChEBI" id="CHEBI:18420"/>
    </ligand>
</feature>